<dbReference type="InterPro" id="IPR045621">
    <property type="entry name" value="BPD_transp_1_N"/>
</dbReference>
<protein>
    <submittedName>
        <fullName evidence="9">ABC transporter permease</fullName>
    </submittedName>
</protein>
<dbReference type="Pfam" id="PF19300">
    <property type="entry name" value="BPD_transp_1_N"/>
    <property type="match status" value="1"/>
</dbReference>
<keyword evidence="6 7" id="KW-0472">Membrane</keyword>
<keyword evidence="5 7" id="KW-1133">Transmembrane helix</keyword>
<keyword evidence="10" id="KW-1185">Reference proteome</keyword>
<feature type="transmembrane region" description="Helical" evidence="7">
    <location>
        <begin position="166"/>
        <end position="184"/>
    </location>
</feature>
<feature type="transmembrane region" description="Helical" evidence="7">
    <location>
        <begin position="99"/>
        <end position="120"/>
    </location>
</feature>
<evidence type="ECO:0000256" key="6">
    <source>
        <dbReference type="ARBA" id="ARBA00023136"/>
    </source>
</evidence>
<keyword evidence="2 7" id="KW-0813">Transport</keyword>
<evidence type="ECO:0000256" key="1">
    <source>
        <dbReference type="ARBA" id="ARBA00004651"/>
    </source>
</evidence>
<dbReference type="PANTHER" id="PTHR43163">
    <property type="entry name" value="DIPEPTIDE TRANSPORT SYSTEM PERMEASE PROTEIN DPPB-RELATED"/>
    <property type="match status" value="1"/>
</dbReference>
<keyword evidence="4 7" id="KW-0812">Transmembrane</keyword>
<evidence type="ECO:0000256" key="7">
    <source>
        <dbReference type="RuleBase" id="RU363032"/>
    </source>
</evidence>
<evidence type="ECO:0000313" key="9">
    <source>
        <dbReference type="EMBL" id="MFC0469107.1"/>
    </source>
</evidence>
<evidence type="ECO:0000256" key="4">
    <source>
        <dbReference type="ARBA" id="ARBA00022692"/>
    </source>
</evidence>
<evidence type="ECO:0000256" key="2">
    <source>
        <dbReference type="ARBA" id="ARBA00022448"/>
    </source>
</evidence>
<feature type="transmembrane region" description="Helical" evidence="7">
    <location>
        <begin position="141"/>
        <end position="160"/>
    </location>
</feature>
<accession>A0ABV6K726</accession>
<dbReference type="SUPFAM" id="SSF161098">
    <property type="entry name" value="MetI-like"/>
    <property type="match status" value="1"/>
</dbReference>
<keyword evidence="3" id="KW-1003">Cell membrane</keyword>
<evidence type="ECO:0000259" key="8">
    <source>
        <dbReference type="PROSITE" id="PS50928"/>
    </source>
</evidence>
<reference evidence="9 10" key="1">
    <citation type="submission" date="2024-09" db="EMBL/GenBank/DDBJ databases">
        <authorList>
            <person name="Sun Q."/>
            <person name="Mori K."/>
        </authorList>
    </citation>
    <scope>NUCLEOTIDE SEQUENCE [LARGE SCALE GENOMIC DNA]</scope>
    <source>
        <strain evidence="9 10">NCAIM B.02610</strain>
    </source>
</reference>
<feature type="transmembrane region" description="Helical" evidence="7">
    <location>
        <begin position="12"/>
        <end position="30"/>
    </location>
</feature>
<comment type="caution">
    <text evidence="9">The sequence shown here is derived from an EMBL/GenBank/DDBJ whole genome shotgun (WGS) entry which is preliminary data.</text>
</comment>
<dbReference type="InterPro" id="IPR035906">
    <property type="entry name" value="MetI-like_sf"/>
</dbReference>
<dbReference type="EMBL" id="JBHLUX010000001">
    <property type="protein sequence ID" value="MFC0469107.1"/>
    <property type="molecule type" value="Genomic_DNA"/>
</dbReference>
<name>A0ABV6K726_9BACI</name>
<comment type="similarity">
    <text evidence="7">Belongs to the binding-protein-dependent transport system permease family.</text>
</comment>
<proteinExistence type="inferred from homology"/>
<feature type="transmembrane region" description="Helical" evidence="7">
    <location>
        <begin position="226"/>
        <end position="251"/>
    </location>
</feature>
<evidence type="ECO:0000256" key="3">
    <source>
        <dbReference type="ARBA" id="ARBA00022475"/>
    </source>
</evidence>
<comment type="subcellular location">
    <subcellularLocation>
        <location evidence="1 7">Cell membrane</location>
        <topology evidence="1 7">Multi-pass membrane protein</topology>
    </subcellularLocation>
</comment>
<evidence type="ECO:0000313" key="10">
    <source>
        <dbReference type="Proteomes" id="UP001589838"/>
    </source>
</evidence>
<dbReference type="InterPro" id="IPR000515">
    <property type="entry name" value="MetI-like"/>
</dbReference>
<sequence length="304" mass="33292">MTYFLKKILQIVPVLLIISFVVFVFVNVSGDPVVLMLPENASNEEIQAMQEAMGLDKPVIVQYGIFLLNVIQGEFGQSFIYKQEALPIVLERLPATFELMTAAIIVSIIISIPLGVLSAIKKNSALDLFISGSSVLGKAMPNFWLGLMLVLLFSVYFQLFPVSGRGSLAHLILPAITTGTAMAAEITRMLRSKMLDVLHQDYMRTARSKGLSRFSVIYRHGLRNSLLPVITLIAINVSTLVGGALVTEVVFAWPGIGQLVISAVHARDMAVVQACMFVIALLVIGANLIADLLYRVVDPRITYK</sequence>
<feature type="transmembrane region" description="Helical" evidence="7">
    <location>
        <begin position="271"/>
        <end position="294"/>
    </location>
</feature>
<dbReference type="RefSeq" id="WP_335958275.1">
    <property type="nucleotide sequence ID" value="NZ_JAXBLX010000001.1"/>
</dbReference>
<organism evidence="9 10">
    <name type="scientific">Halalkalibacter kiskunsagensis</name>
    <dbReference type="NCBI Taxonomy" id="1548599"/>
    <lineage>
        <taxon>Bacteria</taxon>
        <taxon>Bacillati</taxon>
        <taxon>Bacillota</taxon>
        <taxon>Bacilli</taxon>
        <taxon>Bacillales</taxon>
        <taxon>Bacillaceae</taxon>
        <taxon>Halalkalibacter</taxon>
    </lineage>
</organism>
<dbReference type="PANTHER" id="PTHR43163:SF6">
    <property type="entry name" value="DIPEPTIDE TRANSPORT SYSTEM PERMEASE PROTEIN DPPB-RELATED"/>
    <property type="match status" value="1"/>
</dbReference>
<evidence type="ECO:0000256" key="5">
    <source>
        <dbReference type="ARBA" id="ARBA00022989"/>
    </source>
</evidence>
<dbReference type="Gene3D" id="1.10.3720.10">
    <property type="entry name" value="MetI-like"/>
    <property type="match status" value="1"/>
</dbReference>
<dbReference type="CDD" id="cd06261">
    <property type="entry name" value="TM_PBP2"/>
    <property type="match status" value="1"/>
</dbReference>
<feature type="domain" description="ABC transmembrane type-1" evidence="8">
    <location>
        <begin position="93"/>
        <end position="290"/>
    </location>
</feature>
<gene>
    <name evidence="9" type="ORF">ACFFHM_00620</name>
</gene>
<dbReference type="Proteomes" id="UP001589838">
    <property type="component" value="Unassembled WGS sequence"/>
</dbReference>
<dbReference type="PROSITE" id="PS50928">
    <property type="entry name" value="ABC_TM1"/>
    <property type="match status" value="1"/>
</dbReference>
<dbReference type="Pfam" id="PF00528">
    <property type="entry name" value="BPD_transp_1"/>
    <property type="match status" value="1"/>
</dbReference>